<gene>
    <name evidence="8" type="ORF">Sjap_021560</name>
</gene>
<dbReference type="SUPFAM" id="SSF57756">
    <property type="entry name" value="Retrovirus zinc finger-like domains"/>
    <property type="match status" value="1"/>
</dbReference>
<evidence type="ECO:0000259" key="6">
    <source>
        <dbReference type="PROSITE" id="PS50158"/>
    </source>
</evidence>
<evidence type="ECO:0000313" key="9">
    <source>
        <dbReference type="Proteomes" id="UP001417504"/>
    </source>
</evidence>
<keyword evidence="3 5" id="KW-0863">Zinc-finger</keyword>
<feature type="domain" description="CCHC-type" evidence="6">
    <location>
        <begin position="985"/>
        <end position="1000"/>
    </location>
</feature>
<dbReference type="GO" id="GO:0006355">
    <property type="term" value="P:regulation of DNA-templated transcription"/>
    <property type="evidence" value="ECO:0007669"/>
    <property type="project" value="InterPro"/>
</dbReference>
<keyword evidence="4" id="KW-0862">Zinc</keyword>
<dbReference type="InterPro" id="IPR031052">
    <property type="entry name" value="FHY3/FAR1"/>
</dbReference>
<evidence type="ECO:0000313" key="8">
    <source>
        <dbReference type="EMBL" id="KAK9096063.1"/>
    </source>
</evidence>
<dbReference type="SMART" id="SM00575">
    <property type="entry name" value="ZnF_PMZ"/>
    <property type="match status" value="1"/>
</dbReference>
<dbReference type="Pfam" id="PF10551">
    <property type="entry name" value="MULE"/>
    <property type="match status" value="1"/>
</dbReference>
<dbReference type="EMBL" id="JBBNAE010000009">
    <property type="protein sequence ID" value="KAK9096063.1"/>
    <property type="molecule type" value="Genomic_DNA"/>
</dbReference>
<dbReference type="InterPro" id="IPR006564">
    <property type="entry name" value="Znf_PMZ"/>
</dbReference>
<dbReference type="PANTHER" id="PTHR31669">
    <property type="entry name" value="PROTEIN FAR1-RELATED SEQUENCE 10-RELATED"/>
    <property type="match status" value="1"/>
</dbReference>
<dbReference type="InterPro" id="IPR036875">
    <property type="entry name" value="Znf_CCHC_sf"/>
</dbReference>
<comment type="similarity">
    <text evidence="1">Belongs to the FHY3/FAR1 family.</text>
</comment>
<evidence type="ECO:0000256" key="2">
    <source>
        <dbReference type="ARBA" id="ARBA00022723"/>
    </source>
</evidence>
<dbReference type="GO" id="GO:0003676">
    <property type="term" value="F:nucleic acid binding"/>
    <property type="evidence" value="ECO:0007669"/>
    <property type="project" value="InterPro"/>
</dbReference>
<dbReference type="PROSITE" id="PS50158">
    <property type="entry name" value="ZF_CCHC"/>
    <property type="match status" value="1"/>
</dbReference>
<evidence type="ECO:0000259" key="7">
    <source>
        <dbReference type="PROSITE" id="PS50966"/>
    </source>
</evidence>
<evidence type="ECO:0000256" key="3">
    <source>
        <dbReference type="ARBA" id="ARBA00022771"/>
    </source>
</evidence>
<keyword evidence="9" id="KW-1185">Reference proteome</keyword>
<dbReference type="PROSITE" id="PS50966">
    <property type="entry name" value="ZF_SWIM"/>
    <property type="match status" value="1"/>
</dbReference>
<dbReference type="InterPro" id="IPR001878">
    <property type="entry name" value="Znf_CCHC"/>
</dbReference>
<proteinExistence type="inferred from homology"/>
<comment type="caution">
    <text evidence="8">The sequence shown here is derived from an EMBL/GenBank/DDBJ whole genome shotgun (WGS) entry which is preliminary data.</text>
</comment>
<name>A0AAP0ESV4_9MAGN</name>
<dbReference type="PANTHER" id="PTHR31669:SF149">
    <property type="entry name" value="PROTEIN FAR1-RELATED SEQUENCE 12-RELATED"/>
    <property type="match status" value="1"/>
</dbReference>
<dbReference type="Pfam" id="PF03101">
    <property type="entry name" value="FAR1"/>
    <property type="match status" value="2"/>
</dbReference>
<dbReference type="InterPro" id="IPR004330">
    <property type="entry name" value="FAR1_DNA_bnd_dom"/>
</dbReference>
<dbReference type="Pfam" id="PF04434">
    <property type="entry name" value="SWIM"/>
    <property type="match status" value="1"/>
</dbReference>
<protein>
    <recommendedName>
        <fullName evidence="10">Protein FAR1-RELATED SEQUENCE</fullName>
    </recommendedName>
</protein>
<dbReference type="Proteomes" id="UP001417504">
    <property type="component" value="Unassembled WGS sequence"/>
</dbReference>
<dbReference type="InterPro" id="IPR018289">
    <property type="entry name" value="MULE_transposase_dom"/>
</dbReference>
<feature type="domain" description="SWIM-type" evidence="7">
    <location>
        <begin position="801"/>
        <end position="839"/>
    </location>
</feature>
<reference evidence="8 9" key="1">
    <citation type="submission" date="2024-01" db="EMBL/GenBank/DDBJ databases">
        <title>Genome assemblies of Stephania.</title>
        <authorList>
            <person name="Yang L."/>
        </authorList>
    </citation>
    <scope>NUCLEOTIDE SEQUENCE [LARGE SCALE GENOMIC DNA]</scope>
    <source>
        <strain evidence="8">QJT</strain>
        <tissue evidence="8">Leaf</tissue>
    </source>
</reference>
<evidence type="ECO:0008006" key="10">
    <source>
        <dbReference type="Google" id="ProtNLM"/>
    </source>
</evidence>
<sequence length="1074" mass="122817">MEDTIGLDRDILEADVVVFDEGIQDPQPSLAVQESPKQEINVSASSGREDSNALLIKLGSEPHIGLQFRSEGEAYEYYKAYAKENGFSIRKSHVERSRVDHSLISRKFVCVKQGFRSLKDKRYEGKVVRHRRVTRVDCRAALTIKRRSGKWIVHRFHKEHNHDLGEHAKACEFSSHRKMSTSTKSILEALYKTQCIDMEETIGLSQKLLETDMMLSAKDIQKQKTSVNAFNAPNIELQIAEPSGEGITVQGSSDEVKNVESSKMEVYDASHIKLGSEPYVGLQFGLQEEAYEFYNAYAKEKGFSIRKSRIERSRIDHSMISRLFVCTNQGLRSTKDKRYEGKVVRPRQETRLDCRAAMFIKRRSGKWHVERFHKEHNHDLVDPAKAEKLRSHRKMTMMTKTMIEELNKCGVSTSKIVELLKGLADETKDNIEDNGAVDNNGSNESKKLFHSYETDCDCTMKKERKNNIRAECYQLLDYFQEVQVVDPGFFYAVEFSENRCMRSICWVDGKAREAYKKNGDVLVFDMICRTNKYLFPFACFTGLNHHRQPVLFGCAFLADETVESFAWLFETWLRAMSNQQPTSIITNQDKAMKVAIEKVFPETRHRFCMWYIEKDWLENLTHIYDMHPDFEADYKKCIFSSWTSKEFESGWEALLLKYNLKDNKWLNKLYSQRHHWVPLYLQDAFFGGMKTTQKTEGVHSYFDGFLHGGMPFNDFIPKYEQAVKARREQEANDDFITVCTRAVLASKNPIEEQAAKVYTKNMFTIFQREFLESSGCTARKVGEEGPVLRYLVGKYRDKDDNMCIVTFNPSDNSASCSCQMFDYEGMLCRHVLKVFQVMDVFEIPPRYILKRWTMSDRYVETSSDDVGGSSHDVNIVNTWTLKDKLKQFVELGETSDERINIAINILQEGMKKISIIAAPAVVMPAENLGCNSIQGEGIEEQSANIWTMDLNITAPDPYHVKLKGQPVSSGIKMGMDQALKKKRMCGTCKESGHYTRTCPNAPAGHSQSSALLQGIFDQSLTTATLQGGLIHTETSGILQGSLNQSQTSIMLQEPFGQGLDTSLRVDGMSFLNSL</sequence>
<evidence type="ECO:0000256" key="5">
    <source>
        <dbReference type="PROSITE-ProRule" id="PRU00047"/>
    </source>
</evidence>
<organism evidence="8 9">
    <name type="scientific">Stephania japonica</name>
    <dbReference type="NCBI Taxonomy" id="461633"/>
    <lineage>
        <taxon>Eukaryota</taxon>
        <taxon>Viridiplantae</taxon>
        <taxon>Streptophyta</taxon>
        <taxon>Embryophyta</taxon>
        <taxon>Tracheophyta</taxon>
        <taxon>Spermatophyta</taxon>
        <taxon>Magnoliopsida</taxon>
        <taxon>Ranunculales</taxon>
        <taxon>Menispermaceae</taxon>
        <taxon>Menispermoideae</taxon>
        <taxon>Cissampelideae</taxon>
        <taxon>Stephania</taxon>
    </lineage>
</organism>
<dbReference type="GO" id="GO:0008270">
    <property type="term" value="F:zinc ion binding"/>
    <property type="evidence" value="ECO:0007669"/>
    <property type="project" value="UniProtKB-KW"/>
</dbReference>
<keyword evidence="2" id="KW-0479">Metal-binding</keyword>
<accession>A0AAP0ESV4</accession>
<dbReference type="AlphaFoldDB" id="A0AAP0ESV4"/>
<evidence type="ECO:0000256" key="4">
    <source>
        <dbReference type="ARBA" id="ARBA00022833"/>
    </source>
</evidence>
<evidence type="ECO:0000256" key="1">
    <source>
        <dbReference type="ARBA" id="ARBA00005889"/>
    </source>
</evidence>
<dbReference type="InterPro" id="IPR007527">
    <property type="entry name" value="Znf_SWIM"/>
</dbReference>